<protein>
    <submittedName>
        <fullName evidence="2">13621_t:CDS:1</fullName>
    </submittedName>
</protein>
<dbReference type="OrthoDB" id="2339353at2759"/>
<evidence type="ECO:0000313" key="2">
    <source>
        <dbReference type="EMBL" id="CAG8591517.1"/>
    </source>
</evidence>
<proteinExistence type="predicted"/>
<evidence type="ECO:0000256" key="1">
    <source>
        <dbReference type="SAM" id="Phobius"/>
    </source>
</evidence>
<dbReference type="AlphaFoldDB" id="A0A9N9GBV7"/>
<name>A0A9N9GBV7_9GLOM</name>
<dbReference type="EMBL" id="CAJVPL010001888">
    <property type="protein sequence ID" value="CAG8591517.1"/>
    <property type="molecule type" value="Genomic_DNA"/>
</dbReference>
<gene>
    <name evidence="2" type="ORF">AGERDE_LOCUS8631</name>
</gene>
<keyword evidence="1" id="KW-0812">Transmembrane</keyword>
<accession>A0A9N9GBV7</accession>
<comment type="caution">
    <text evidence="2">The sequence shown here is derived from an EMBL/GenBank/DDBJ whole genome shotgun (WGS) entry which is preliminary data.</text>
</comment>
<reference evidence="2" key="1">
    <citation type="submission" date="2021-06" db="EMBL/GenBank/DDBJ databases">
        <authorList>
            <person name="Kallberg Y."/>
            <person name="Tangrot J."/>
            <person name="Rosling A."/>
        </authorList>
    </citation>
    <scope>NUCLEOTIDE SEQUENCE</scope>
    <source>
        <strain evidence="2">MT106</strain>
    </source>
</reference>
<evidence type="ECO:0000313" key="3">
    <source>
        <dbReference type="Proteomes" id="UP000789831"/>
    </source>
</evidence>
<organism evidence="2 3">
    <name type="scientific">Ambispora gerdemannii</name>
    <dbReference type="NCBI Taxonomy" id="144530"/>
    <lineage>
        <taxon>Eukaryota</taxon>
        <taxon>Fungi</taxon>
        <taxon>Fungi incertae sedis</taxon>
        <taxon>Mucoromycota</taxon>
        <taxon>Glomeromycotina</taxon>
        <taxon>Glomeromycetes</taxon>
        <taxon>Archaeosporales</taxon>
        <taxon>Ambisporaceae</taxon>
        <taxon>Ambispora</taxon>
    </lineage>
</organism>
<dbReference type="Proteomes" id="UP000789831">
    <property type="component" value="Unassembled WGS sequence"/>
</dbReference>
<keyword evidence="1" id="KW-1133">Transmembrane helix</keyword>
<keyword evidence="1" id="KW-0472">Membrane</keyword>
<feature type="transmembrane region" description="Helical" evidence="1">
    <location>
        <begin position="21"/>
        <end position="43"/>
    </location>
</feature>
<sequence>MLYMFKTNLVVEPKTFRIIRITTATIVVALYLSYISFLCFQIWTDKQVIQVANEKLSAIEVPNIEICVYGNDIKITQCVFTIKDRSKIHPSCARAHDDVSFLYRKPVVDKSHCFVFIGNRTLFFSEDNDDGVHEIVVVYFEILDLTGG</sequence>
<keyword evidence="3" id="KW-1185">Reference proteome</keyword>